<dbReference type="GO" id="GO:0140098">
    <property type="term" value="F:catalytic activity, acting on RNA"/>
    <property type="evidence" value="ECO:0007669"/>
    <property type="project" value="UniProtKB-ARBA"/>
</dbReference>
<proteinExistence type="inferred from homology"/>
<dbReference type="InterPro" id="IPR006225">
    <property type="entry name" value="PsdUridine_synth_RluC/D"/>
</dbReference>
<dbReference type="EC" id="5.4.99.-" evidence="5"/>
<evidence type="ECO:0000259" key="6">
    <source>
        <dbReference type="Pfam" id="PF00849"/>
    </source>
</evidence>
<gene>
    <name evidence="7" type="ORF">B4114_0698</name>
</gene>
<accession>A0A087LDK3</accession>
<dbReference type="SUPFAM" id="SSF55120">
    <property type="entry name" value="Pseudouridine synthase"/>
    <property type="match status" value="1"/>
</dbReference>
<dbReference type="InterPro" id="IPR020103">
    <property type="entry name" value="PsdUridine_synth_cat_dom_sf"/>
</dbReference>
<comment type="caution">
    <text evidence="7">The sequence shown here is derived from an EMBL/GenBank/DDBJ whole genome shotgun (WGS) entry which is preliminary data.</text>
</comment>
<evidence type="ECO:0000256" key="1">
    <source>
        <dbReference type="ARBA" id="ARBA00000073"/>
    </source>
</evidence>
<accession>A0A164CLJ4</accession>
<dbReference type="PANTHER" id="PTHR21600">
    <property type="entry name" value="MITOCHONDRIAL RNA PSEUDOURIDINE SYNTHASE"/>
    <property type="match status" value="1"/>
</dbReference>
<dbReference type="PROSITE" id="PS01129">
    <property type="entry name" value="PSI_RLU"/>
    <property type="match status" value="1"/>
</dbReference>
<sequence>MPPFTMTFSIDEQHDGKLLRQFLQENGISRTALTDIKFHGGALLVDGRPVTVRHVLRAGETLSVVFPPERTSDWMDPEEMPLHIVYEDDYILVVDKPAGLATIPSRHHPGGTLANGLLHHYRRQRLDSTVHIVTRLDRDTSGLVLVAKHRHVHHLLSTLQQKGKVARTYEAICHGVMVDDEGTIDAPIGRRGDSIIAREVREDGKPAVTHFRVLERLRGYTHVSLQLETGRTHQIRVHLAYVGHPLAGDDLYGGSREMIDRQALHSRQLSFFHPFARRWLTFAAPLPGDMAHLIETVRSSTTPT</sequence>
<evidence type="ECO:0000256" key="3">
    <source>
        <dbReference type="ARBA" id="ARBA00023235"/>
    </source>
</evidence>
<evidence type="ECO:0000256" key="5">
    <source>
        <dbReference type="RuleBase" id="RU362028"/>
    </source>
</evidence>
<dbReference type="RefSeq" id="WP_033010446.1">
    <property type="nucleotide sequence ID" value="NZ_JARTKT010000163.1"/>
</dbReference>
<dbReference type="InterPro" id="IPR050188">
    <property type="entry name" value="RluA_PseudoU_synthase"/>
</dbReference>
<protein>
    <recommendedName>
        <fullName evidence="5">Pseudouridine synthase</fullName>
        <ecNumber evidence="5">5.4.99.-</ecNumber>
    </recommendedName>
</protein>
<comment type="catalytic activity">
    <reaction evidence="1 5">
        <text>a uridine in RNA = a pseudouridine in RNA</text>
        <dbReference type="Rhea" id="RHEA:48348"/>
        <dbReference type="Rhea" id="RHEA-COMP:12068"/>
        <dbReference type="Rhea" id="RHEA-COMP:12069"/>
        <dbReference type="ChEBI" id="CHEBI:65314"/>
        <dbReference type="ChEBI" id="CHEBI:65315"/>
    </reaction>
</comment>
<feature type="domain" description="Pseudouridine synthase RsuA/RluA-like" evidence="6">
    <location>
        <begin position="91"/>
        <end position="240"/>
    </location>
</feature>
<comment type="function">
    <text evidence="5">Responsible for synthesis of pseudouridine from uracil.</text>
</comment>
<dbReference type="FunFam" id="3.30.2350.10:FF:000005">
    <property type="entry name" value="Pseudouridine synthase"/>
    <property type="match status" value="1"/>
</dbReference>
<dbReference type="GO" id="GO:0003723">
    <property type="term" value="F:RNA binding"/>
    <property type="evidence" value="ECO:0007669"/>
    <property type="project" value="InterPro"/>
</dbReference>
<dbReference type="NCBIfam" id="TIGR00005">
    <property type="entry name" value="rluA_subfam"/>
    <property type="match status" value="1"/>
</dbReference>
<keyword evidence="3 5" id="KW-0413">Isomerase</keyword>
<dbReference type="Proteomes" id="UP000075517">
    <property type="component" value="Unassembled WGS sequence"/>
</dbReference>
<dbReference type="CDD" id="cd02869">
    <property type="entry name" value="PseudoU_synth_RluA_like"/>
    <property type="match status" value="1"/>
</dbReference>
<dbReference type="InterPro" id="IPR006145">
    <property type="entry name" value="PsdUridine_synth_RsuA/RluA"/>
</dbReference>
<comment type="similarity">
    <text evidence="2 5">Belongs to the pseudouridine synthase RluA family.</text>
</comment>
<dbReference type="InterPro" id="IPR006224">
    <property type="entry name" value="PsdUridine_synth_RluA-like_CS"/>
</dbReference>
<evidence type="ECO:0000313" key="7">
    <source>
        <dbReference type="EMBL" id="KYD34015.1"/>
    </source>
</evidence>
<dbReference type="AlphaFoldDB" id="A0A087LDK3"/>
<dbReference type="Gene3D" id="3.30.2350.10">
    <property type="entry name" value="Pseudouridine synthase"/>
    <property type="match status" value="1"/>
</dbReference>
<evidence type="ECO:0000256" key="4">
    <source>
        <dbReference type="PIRSR" id="PIRSR606225-1"/>
    </source>
</evidence>
<evidence type="ECO:0000256" key="2">
    <source>
        <dbReference type="ARBA" id="ARBA00010876"/>
    </source>
</evidence>
<feature type="active site" evidence="4">
    <location>
        <position position="137"/>
    </location>
</feature>
<dbReference type="PATRIC" id="fig|1422.12.peg.2181"/>
<organism evidence="7 8">
    <name type="scientific">Geobacillus stearothermophilus</name>
    <name type="common">Bacillus stearothermophilus</name>
    <dbReference type="NCBI Taxonomy" id="1422"/>
    <lineage>
        <taxon>Bacteria</taxon>
        <taxon>Bacillati</taxon>
        <taxon>Bacillota</taxon>
        <taxon>Bacilli</taxon>
        <taxon>Bacillales</taxon>
        <taxon>Anoxybacillaceae</taxon>
        <taxon>Geobacillus</taxon>
    </lineage>
</organism>
<dbReference type="GO" id="GO:0000455">
    <property type="term" value="P:enzyme-directed rRNA pseudouridine synthesis"/>
    <property type="evidence" value="ECO:0007669"/>
    <property type="project" value="TreeGrafter"/>
</dbReference>
<dbReference type="PANTHER" id="PTHR21600:SF35">
    <property type="entry name" value="PSEUDOURIDINE SYNTHASE"/>
    <property type="match status" value="1"/>
</dbReference>
<name>A0A087LDK3_GEOSE</name>
<reference evidence="7 8" key="1">
    <citation type="submission" date="2016-01" db="EMBL/GenBank/DDBJ databases">
        <title>Draft Genome Sequences of Seven Thermophilic Sporeformers Isolated from Foods.</title>
        <authorList>
            <person name="Berendsen E.M."/>
            <person name="Wells-Bennik M.H."/>
            <person name="Krawcyk A.O."/>
            <person name="De Jong A."/>
            <person name="Holsappel S."/>
            <person name="Eijlander R.T."/>
            <person name="Kuipers O.P."/>
        </authorList>
    </citation>
    <scope>NUCLEOTIDE SEQUENCE [LARGE SCALE GENOMIC DNA]</scope>
    <source>
        <strain evidence="7 8">B4114</strain>
    </source>
</reference>
<dbReference type="EMBL" id="LQYY01000066">
    <property type="protein sequence ID" value="KYD34015.1"/>
    <property type="molecule type" value="Genomic_DNA"/>
</dbReference>
<evidence type="ECO:0000313" key="8">
    <source>
        <dbReference type="Proteomes" id="UP000075517"/>
    </source>
</evidence>
<dbReference type="Pfam" id="PF00849">
    <property type="entry name" value="PseudoU_synth_2"/>
    <property type="match status" value="1"/>
</dbReference>
<dbReference type="GO" id="GO:0009982">
    <property type="term" value="F:pseudouridine synthase activity"/>
    <property type="evidence" value="ECO:0007669"/>
    <property type="project" value="InterPro"/>
</dbReference>